<organism evidence="1 2">
    <name type="scientific">Mycena rosella</name>
    <name type="common">Pink bonnet</name>
    <name type="synonym">Agaricus rosellus</name>
    <dbReference type="NCBI Taxonomy" id="1033263"/>
    <lineage>
        <taxon>Eukaryota</taxon>
        <taxon>Fungi</taxon>
        <taxon>Dikarya</taxon>
        <taxon>Basidiomycota</taxon>
        <taxon>Agaricomycotina</taxon>
        <taxon>Agaricomycetes</taxon>
        <taxon>Agaricomycetidae</taxon>
        <taxon>Agaricales</taxon>
        <taxon>Marasmiineae</taxon>
        <taxon>Mycenaceae</taxon>
        <taxon>Mycena</taxon>
    </lineage>
</organism>
<accession>A0AAD7DVS0</accession>
<proteinExistence type="predicted"/>
<dbReference type="Proteomes" id="UP001221757">
    <property type="component" value="Unassembled WGS sequence"/>
</dbReference>
<evidence type="ECO:0000313" key="1">
    <source>
        <dbReference type="EMBL" id="KAJ7699392.1"/>
    </source>
</evidence>
<sequence length="123" mass="13930">MDRIYKIDILKAMCMAQDAWNAMTQETIVHCWCRTGIQKENQPVSINKPAIADPGAWEIVCDHTKSSKMTIPEAQAELQKHLRACYMESDWMETLDAILVAENNVTTALQKVKELAKAIQQVP</sequence>
<dbReference type="EMBL" id="JARKIE010000023">
    <property type="protein sequence ID" value="KAJ7699392.1"/>
    <property type="molecule type" value="Genomic_DNA"/>
</dbReference>
<gene>
    <name evidence="1" type="ORF">B0H17DRAFT_1129435</name>
</gene>
<evidence type="ECO:0000313" key="2">
    <source>
        <dbReference type="Proteomes" id="UP001221757"/>
    </source>
</evidence>
<reference evidence="1" key="1">
    <citation type="submission" date="2023-03" db="EMBL/GenBank/DDBJ databases">
        <title>Massive genome expansion in bonnet fungi (Mycena s.s.) driven by repeated elements and novel gene families across ecological guilds.</title>
        <authorList>
            <consortium name="Lawrence Berkeley National Laboratory"/>
            <person name="Harder C.B."/>
            <person name="Miyauchi S."/>
            <person name="Viragh M."/>
            <person name="Kuo A."/>
            <person name="Thoen E."/>
            <person name="Andreopoulos B."/>
            <person name="Lu D."/>
            <person name="Skrede I."/>
            <person name="Drula E."/>
            <person name="Henrissat B."/>
            <person name="Morin E."/>
            <person name="Kohler A."/>
            <person name="Barry K."/>
            <person name="LaButti K."/>
            <person name="Morin E."/>
            <person name="Salamov A."/>
            <person name="Lipzen A."/>
            <person name="Mereny Z."/>
            <person name="Hegedus B."/>
            <person name="Baldrian P."/>
            <person name="Stursova M."/>
            <person name="Weitz H."/>
            <person name="Taylor A."/>
            <person name="Grigoriev I.V."/>
            <person name="Nagy L.G."/>
            <person name="Martin F."/>
            <person name="Kauserud H."/>
        </authorList>
    </citation>
    <scope>NUCLEOTIDE SEQUENCE</scope>
    <source>
        <strain evidence="1">CBHHK067</strain>
    </source>
</reference>
<protein>
    <submittedName>
        <fullName evidence="1">Uncharacterized protein</fullName>
    </submittedName>
</protein>
<keyword evidence="2" id="KW-1185">Reference proteome</keyword>
<name>A0AAD7DVS0_MYCRO</name>
<dbReference type="AlphaFoldDB" id="A0AAD7DVS0"/>
<comment type="caution">
    <text evidence="1">The sequence shown here is derived from an EMBL/GenBank/DDBJ whole genome shotgun (WGS) entry which is preliminary data.</text>
</comment>